<organism evidence="1 2">
    <name type="scientific">Vibrio europaeus</name>
    <dbReference type="NCBI Taxonomy" id="300876"/>
    <lineage>
        <taxon>Bacteria</taxon>
        <taxon>Pseudomonadati</taxon>
        <taxon>Pseudomonadota</taxon>
        <taxon>Gammaproteobacteria</taxon>
        <taxon>Vibrionales</taxon>
        <taxon>Vibrionaceae</taxon>
        <taxon>Vibrio</taxon>
        <taxon>Vibrio oreintalis group</taxon>
    </lineage>
</organism>
<dbReference type="RefSeq" id="WP_171801570.1">
    <property type="nucleotide sequence ID" value="NZ_CP053541.1"/>
</dbReference>
<dbReference type="InterPro" id="IPR025320">
    <property type="entry name" value="DUF4225"/>
</dbReference>
<dbReference type="Proteomes" id="UP000501443">
    <property type="component" value="Chromosome 1"/>
</dbReference>
<accession>A0AAE7AUJ4</accession>
<reference evidence="1 2" key="1">
    <citation type="submission" date="2020-05" db="EMBL/GenBank/DDBJ databases">
        <title>First description outside Europe of the emergent pathogen for shellfish aquaculture Vibrio europaeus.</title>
        <authorList>
            <person name="Dubert J."/>
            <person name="Rojas R."/>
        </authorList>
    </citation>
    <scope>NUCLEOTIDE SEQUENCE [LARGE SCALE GENOMIC DNA]</scope>
    <source>
        <strain evidence="1 2">NPI-1</strain>
    </source>
</reference>
<sequence length="243" mass="26873">MNRVNPHDLWEVQAASKQLNMVASTLMNKHISNGPLKLKFSQSVARHGQCLVKDFEKGRKGKAQVLKEFKKEERSLWEQNQVIGTKGIGFVAGVMQIASGTGMCFASVGSMCAFGAMLIAHGSNNVYENGRYFFDGNENHVGLVRQGYRGIAEFAGYNASYGDIAYYGIDLGLSAKVIWGRSTKIRPPTSGNFFKDSKKFKLLSYTTEDYLRGYQATSNYALGFGVMADGMTARSLIKEIEKQ</sequence>
<dbReference type="Pfam" id="PF13988">
    <property type="entry name" value="DUF4225"/>
    <property type="match status" value="1"/>
</dbReference>
<dbReference type="EMBL" id="CP053541">
    <property type="protein sequence ID" value="QJY36185.1"/>
    <property type="molecule type" value="Genomic_DNA"/>
</dbReference>
<name>A0AAE7AUJ4_9VIBR</name>
<evidence type="ECO:0000313" key="1">
    <source>
        <dbReference type="EMBL" id="QJY36185.1"/>
    </source>
</evidence>
<gene>
    <name evidence="1" type="ORF">HOO69_05965</name>
</gene>
<proteinExistence type="predicted"/>
<evidence type="ECO:0000313" key="2">
    <source>
        <dbReference type="Proteomes" id="UP000501443"/>
    </source>
</evidence>
<protein>
    <submittedName>
        <fullName evidence="1">DUF4225 domain-containing protein</fullName>
    </submittedName>
</protein>
<dbReference type="AlphaFoldDB" id="A0AAE7AUJ4"/>